<reference evidence="1 2" key="1">
    <citation type="journal article" date="2015" name="Genome Announc.">
        <title>Complete Genome Sequence of Spiroplasma turonicum Strain Tab4cT, a Parasite of a Horse Fly, Haematopota sp. (Diptera: Tabanidae).</title>
        <authorList>
            <person name="Davis R.E."/>
            <person name="Shao J."/>
            <person name="Zhao Y."/>
            <person name="Gasparich G.E."/>
            <person name="Gaynor B.J."/>
            <person name="Donofrio N."/>
        </authorList>
    </citation>
    <scope>NUCLEOTIDE SEQUENCE [LARGE SCALE GENOMIC DNA]</scope>
    <source>
        <strain evidence="1 2">Tab4c</strain>
    </source>
</reference>
<dbReference type="RefSeq" id="WP_075048342.1">
    <property type="nucleotide sequence ID" value="NZ_CP012328.1"/>
</dbReference>
<dbReference type="PATRIC" id="fig|216946.3.peg.506"/>
<sequence>MSEKIYNIKKSNLGKISFLEGTSFISISAIGDDNKRFRGVLIVRTPEEAVKKFSSWAMDFAYSHISDRLTFHNSIVNYLIENWMDNGIKSFQKDMYEHFGFEEFKDMDPVVFIKSEPEMVPLCMIHIAAKFTNGYFQVPVNGLEISIRYVKNVLAINFWEDDIDANKINENDKCE</sequence>
<dbReference type="KEGG" id="stur:STURON_00504"/>
<accession>A0A0K1P660</accession>
<evidence type="ECO:0000313" key="2">
    <source>
        <dbReference type="Proteomes" id="UP000067243"/>
    </source>
</evidence>
<dbReference type="STRING" id="216946.STURO_v1c05020"/>
<gene>
    <name evidence="1" type="ORF">STURON_00504</name>
</gene>
<dbReference type="AlphaFoldDB" id="A0A0K1P660"/>
<evidence type="ECO:0000313" key="1">
    <source>
        <dbReference type="EMBL" id="AKU79750.1"/>
    </source>
</evidence>
<dbReference type="OrthoDB" id="388838at2"/>
<proteinExistence type="predicted"/>
<keyword evidence="2" id="KW-1185">Reference proteome</keyword>
<name>A0A0K1P660_9MOLU</name>
<protein>
    <submittedName>
        <fullName evidence="1">Uncharacterized protein</fullName>
    </submittedName>
</protein>
<dbReference type="Proteomes" id="UP000067243">
    <property type="component" value="Chromosome"/>
</dbReference>
<organism evidence="1 2">
    <name type="scientific">Spiroplasma turonicum</name>
    <dbReference type="NCBI Taxonomy" id="216946"/>
    <lineage>
        <taxon>Bacteria</taxon>
        <taxon>Bacillati</taxon>
        <taxon>Mycoplasmatota</taxon>
        <taxon>Mollicutes</taxon>
        <taxon>Entomoplasmatales</taxon>
        <taxon>Spiroplasmataceae</taxon>
        <taxon>Spiroplasma</taxon>
    </lineage>
</organism>
<dbReference type="EMBL" id="CP012328">
    <property type="protein sequence ID" value="AKU79750.1"/>
    <property type="molecule type" value="Genomic_DNA"/>
</dbReference>